<comment type="caution">
    <text evidence="3">The sequence shown here is derived from an EMBL/GenBank/DDBJ whole genome shotgun (WGS) entry which is preliminary data.</text>
</comment>
<feature type="transmembrane region" description="Helical" evidence="1">
    <location>
        <begin position="12"/>
        <end position="35"/>
    </location>
</feature>
<evidence type="ECO:0000256" key="1">
    <source>
        <dbReference type="SAM" id="Phobius"/>
    </source>
</evidence>
<feature type="transmembrane region" description="Helical" evidence="1">
    <location>
        <begin position="108"/>
        <end position="125"/>
    </location>
</feature>
<keyword evidence="1" id="KW-1133">Transmembrane helix</keyword>
<dbReference type="AlphaFoldDB" id="A0A831PL51"/>
<feature type="transmembrane region" description="Helical" evidence="1">
    <location>
        <begin position="82"/>
        <end position="102"/>
    </location>
</feature>
<keyword evidence="1" id="KW-0812">Transmembrane</keyword>
<dbReference type="InterPro" id="IPR054331">
    <property type="entry name" value="LiaF_TM"/>
</dbReference>
<feature type="domain" description="LiaF transmembrane" evidence="2">
    <location>
        <begin position="14"/>
        <end position="124"/>
    </location>
</feature>
<name>A0A831PL51_9BACT</name>
<dbReference type="Proteomes" id="UP000886047">
    <property type="component" value="Unassembled WGS sequence"/>
</dbReference>
<accession>A0A831PL51</accession>
<dbReference type="EMBL" id="DSDK01000632">
    <property type="protein sequence ID" value="HDR52220.1"/>
    <property type="molecule type" value="Genomic_DNA"/>
</dbReference>
<reference evidence="3" key="1">
    <citation type="journal article" date="2020" name="mSystems">
        <title>Genome- and Community-Level Interaction Insights into Carbon Utilization and Element Cycling Functions of Hydrothermarchaeota in Hydrothermal Sediment.</title>
        <authorList>
            <person name="Zhou Z."/>
            <person name="Liu Y."/>
            <person name="Xu W."/>
            <person name="Pan J."/>
            <person name="Luo Z.H."/>
            <person name="Li M."/>
        </authorList>
    </citation>
    <scope>NUCLEOTIDE SEQUENCE [LARGE SCALE GENOMIC DNA]</scope>
    <source>
        <strain evidence="3">SpSt-1217</strain>
    </source>
</reference>
<keyword evidence="1" id="KW-0472">Membrane</keyword>
<protein>
    <recommendedName>
        <fullName evidence="2">LiaF transmembrane domain-containing protein</fullName>
    </recommendedName>
</protein>
<sequence length="126" mass="14099">MEKEPQKDNSRQILAIVLIALGVIWLMQKAAPFIYPFGLQLKNLFFPFRQLFAQWGSFLFSWQVVLILVGLILLAGKRSAGMVLIVLGGLFLAPKIFVFFPFTISLSLMFPVFLIAAGIALIARLV</sequence>
<proteinExistence type="predicted"/>
<dbReference type="Pfam" id="PF22570">
    <property type="entry name" value="LiaF-TM"/>
    <property type="match status" value="1"/>
</dbReference>
<organism evidence="3">
    <name type="scientific">Mariniphaga anaerophila</name>
    <dbReference type="NCBI Taxonomy" id="1484053"/>
    <lineage>
        <taxon>Bacteria</taxon>
        <taxon>Pseudomonadati</taxon>
        <taxon>Bacteroidota</taxon>
        <taxon>Bacteroidia</taxon>
        <taxon>Marinilabiliales</taxon>
        <taxon>Prolixibacteraceae</taxon>
        <taxon>Mariniphaga</taxon>
    </lineage>
</organism>
<evidence type="ECO:0000259" key="2">
    <source>
        <dbReference type="Pfam" id="PF22570"/>
    </source>
</evidence>
<feature type="transmembrane region" description="Helical" evidence="1">
    <location>
        <begin position="55"/>
        <end position="75"/>
    </location>
</feature>
<gene>
    <name evidence="3" type="ORF">ENN90_11475</name>
</gene>
<evidence type="ECO:0000313" key="3">
    <source>
        <dbReference type="EMBL" id="HDR52220.1"/>
    </source>
</evidence>